<protein>
    <submittedName>
        <fullName evidence="1">Uncharacterized protein</fullName>
    </submittedName>
</protein>
<proteinExistence type="predicted"/>
<dbReference type="EMBL" id="JARIHO010000074">
    <property type="protein sequence ID" value="KAJ7311677.1"/>
    <property type="molecule type" value="Genomic_DNA"/>
</dbReference>
<evidence type="ECO:0000313" key="2">
    <source>
        <dbReference type="Proteomes" id="UP001218218"/>
    </source>
</evidence>
<dbReference type="Proteomes" id="UP001218218">
    <property type="component" value="Unassembled WGS sequence"/>
</dbReference>
<organism evidence="1 2">
    <name type="scientific">Mycena albidolilacea</name>
    <dbReference type="NCBI Taxonomy" id="1033008"/>
    <lineage>
        <taxon>Eukaryota</taxon>
        <taxon>Fungi</taxon>
        <taxon>Dikarya</taxon>
        <taxon>Basidiomycota</taxon>
        <taxon>Agaricomycotina</taxon>
        <taxon>Agaricomycetes</taxon>
        <taxon>Agaricomycetidae</taxon>
        <taxon>Agaricales</taxon>
        <taxon>Marasmiineae</taxon>
        <taxon>Mycenaceae</taxon>
        <taxon>Mycena</taxon>
    </lineage>
</organism>
<accession>A0AAD6Z845</accession>
<gene>
    <name evidence="1" type="ORF">DFH08DRAFT_449272</name>
</gene>
<keyword evidence="2" id="KW-1185">Reference proteome</keyword>
<name>A0AAD6Z845_9AGAR</name>
<comment type="caution">
    <text evidence="1">The sequence shown here is derived from an EMBL/GenBank/DDBJ whole genome shotgun (WGS) entry which is preliminary data.</text>
</comment>
<evidence type="ECO:0000313" key="1">
    <source>
        <dbReference type="EMBL" id="KAJ7311677.1"/>
    </source>
</evidence>
<reference evidence="1" key="1">
    <citation type="submission" date="2023-03" db="EMBL/GenBank/DDBJ databases">
        <title>Massive genome expansion in bonnet fungi (Mycena s.s.) driven by repeated elements and novel gene families across ecological guilds.</title>
        <authorList>
            <consortium name="Lawrence Berkeley National Laboratory"/>
            <person name="Harder C.B."/>
            <person name="Miyauchi S."/>
            <person name="Viragh M."/>
            <person name="Kuo A."/>
            <person name="Thoen E."/>
            <person name="Andreopoulos B."/>
            <person name="Lu D."/>
            <person name="Skrede I."/>
            <person name="Drula E."/>
            <person name="Henrissat B."/>
            <person name="Morin E."/>
            <person name="Kohler A."/>
            <person name="Barry K."/>
            <person name="LaButti K."/>
            <person name="Morin E."/>
            <person name="Salamov A."/>
            <person name="Lipzen A."/>
            <person name="Mereny Z."/>
            <person name="Hegedus B."/>
            <person name="Baldrian P."/>
            <person name="Stursova M."/>
            <person name="Weitz H."/>
            <person name="Taylor A."/>
            <person name="Grigoriev I.V."/>
            <person name="Nagy L.G."/>
            <person name="Martin F."/>
            <person name="Kauserud H."/>
        </authorList>
    </citation>
    <scope>NUCLEOTIDE SEQUENCE</scope>
    <source>
        <strain evidence="1">CBHHK002</strain>
    </source>
</reference>
<dbReference type="AlphaFoldDB" id="A0AAD6Z845"/>
<sequence>MSDLEHQAEDSTYTKDNGTIDSRDVIDALAAAVKAIDARTTSKRLVPGLTALEKLHPFISGVSCQFRPEHLSNPYLEAVLSFTLVTTLADTHRETDKKVLAVLKEMQDMMAVLFHLRDIRDTELMGSATDATMLKTRLLDLLPAIARDITQCGNLCDVYMKKSLLGMFSS</sequence>